<proteinExistence type="predicted"/>
<accession>A0A420IQN4</accession>
<dbReference type="AlphaFoldDB" id="A0A420IQN4"/>
<dbReference type="EMBL" id="MCBR01006893">
    <property type="protein sequence ID" value="RKF76817.1"/>
    <property type="molecule type" value="Genomic_DNA"/>
</dbReference>
<feature type="non-terminal residue" evidence="2">
    <location>
        <position position="156"/>
    </location>
</feature>
<organism evidence="2 3">
    <name type="scientific">Golovinomyces cichoracearum</name>
    <dbReference type="NCBI Taxonomy" id="62708"/>
    <lineage>
        <taxon>Eukaryota</taxon>
        <taxon>Fungi</taxon>
        <taxon>Dikarya</taxon>
        <taxon>Ascomycota</taxon>
        <taxon>Pezizomycotina</taxon>
        <taxon>Leotiomycetes</taxon>
        <taxon>Erysiphales</taxon>
        <taxon>Erysiphaceae</taxon>
        <taxon>Golovinomyces</taxon>
    </lineage>
</organism>
<dbReference type="Proteomes" id="UP000285405">
    <property type="component" value="Unassembled WGS sequence"/>
</dbReference>
<reference evidence="2 3" key="1">
    <citation type="journal article" date="2018" name="BMC Genomics">
        <title>Comparative genome analyses reveal sequence features reflecting distinct modes of host-adaptation between dicot and monocot powdery mildew.</title>
        <authorList>
            <person name="Wu Y."/>
            <person name="Ma X."/>
            <person name="Pan Z."/>
            <person name="Kale S.D."/>
            <person name="Song Y."/>
            <person name="King H."/>
            <person name="Zhang Q."/>
            <person name="Presley C."/>
            <person name="Deng X."/>
            <person name="Wei C.I."/>
            <person name="Xiao S."/>
        </authorList>
    </citation>
    <scope>NUCLEOTIDE SEQUENCE [LARGE SCALE GENOMIC DNA]</scope>
    <source>
        <strain evidence="2">UCSC1</strain>
    </source>
</reference>
<dbReference type="OrthoDB" id="3025757at2759"/>
<sequence length="156" mass="17637">MENEANNLIDLNKMDSDLDLDQNQKLINHAFPMLIDGQPSNKLILDTAATKHIISNKNLFSTLEKCRKTVNWGNAKSIDITGTGTAKLQFAANVQIYTLKNCLYMPELGINNISQSEMRTDFVPIFTKDKVIIKCQNTVIAQGQKLNNLYYPHVHK</sequence>
<evidence type="ECO:0000313" key="3">
    <source>
        <dbReference type="Proteomes" id="UP000285405"/>
    </source>
</evidence>
<name>A0A420IQN4_9PEZI</name>
<feature type="domain" description="Retrovirus-related Pol polyprotein from transposon TNT 1-94-like beta-barrel" evidence="1">
    <location>
        <begin position="44"/>
        <end position="118"/>
    </location>
</feature>
<protein>
    <recommendedName>
        <fullName evidence="1">Retrovirus-related Pol polyprotein from transposon TNT 1-94-like beta-barrel domain-containing protein</fullName>
    </recommendedName>
</protein>
<comment type="caution">
    <text evidence="2">The sequence shown here is derived from an EMBL/GenBank/DDBJ whole genome shotgun (WGS) entry which is preliminary data.</text>
</comment>
<evidence type="ECO:0000259" key="1">
    <source>
        <dbReference type="Pfam" id="PF22936"/>
    </source>
</evidence>
<dbReference type="Pfam" id="PF22936">
    <property type="entry name" value="Pol_BBD"/>
    <property type="match status" value="1"/>
</dbReference>
<evidence type="ECO:0000313" key="2">
    <source>
        <dbReference type="EMBL" id="RKF76817.1"/>
    </source>
</evidence>
<dbReference type="InterPro" id="IPR054722">
    <property type="entry name" value="PolX-like_BBD"/>
</dbReference>
<gene>
    <name evidence="2" type="ORF">GcC1_068018</name>
</gene>